<keyword evidence="2 4" id="KW-0442">Lipid degradation</keyword>
<evidence type="ECO:0000313" key="6">
    <source>
        <dbReference type="EMBL" id="RDH86781.1"/>
    </source>
</evidence>
<evidence type="ECO:0000256" key="3">
    <source>
        <dbReference type="ARBA" id="ARBA00023098"/>
    </source>
</evidence>
<dbReference type="InterPro" id="IPR002641">
    <property type="entry name" value="PNPLA_dom"/>
</dbReference>
<proteinExistence type="predicted"/>
<gene>
    <name evidence="6" type="ORF">DIZ78_07780</name>
</gene>
<dbReference type="Pfam" id="PF01734">
    <property type="entry name" value="Patatin"/>
    <property type="match status" value="1"/>
</dbReference>
<dbReference type="AlphaFoldDB" id="A0A370DRK8"/>
<dbReference type="Proteomes" id="UP000254771">
    <property type="component" value="Unassembled WGS sequence"/>
</dbReference>
<name>A0A370DRK8_9GAMM</name>
<feature type="active site" description="Nucleophile" evidence="4">
    <location>
        <position position="43"/>
    </location>
</feature>
<comment type="caution">
    <text evidence="6">The sequence shown here is derived from an EMBL/GenBank/DDBJ whole genome shotgun (WGS) entry which is preliminary data.</text>
</comment>
<keyword evidence="7" id="KW-1185">Reference proteome</keyword>
<keyword evidence="1 4" id="KW-0378">Hydrolase</keyword>
<organism evidence="6 7">
    <name type="scientific">endosymbiont of Escarpia spicata</name>
    <dbReference type="NCBI Taxonomy" id="2200908"/>
    <lineage>
        <taxon>Bacteria</taxon>
        <taxon>Pseudomonadati</taxon>
        <taxon>Pseudomonadota</taxon>
        <taxon>Gammaproteobacteria</taxon>
        <taxon>sulfur-oxidizing symbionts</taxon>
    </lineage>
</organism>
<dbReference type="EMBL" id="QFXE01000008">
    <property type="protein sequence ID" value="RDH86781.1"/>
    <property type="molecule type" value="Genomic_DNA"/>
</dbReference>
<dbReference type="PANTHER" id="PTHR14226">
    <property type="entry name" value="NEUROPATHY TARGET ESTERASE/SWISS CHEESE D.MELANOGASTER"/>
    <property type="match status" value="1"/>
</dbReference>
<dbReference type="PANTHER" id="PTHR14226:SF76">
    <property type="entry name" value="NTE FAMILY PROTEIN RSSA"/>
    <property type="match status" value="1"/>
</dbReference>
<dbReference type="Gene3D" id="3.40.1090.10">
    <property type="entry name" value="Cytosolic phospholipase A2 catalytic domain"/>
    <property type="match status" value="2"/>
</dbReference>
<sequence>MDKAKETIGLALGSGSSRGWAHIGIIKELAKTGIEPDIICGCSIGSIVGASRAAGNLEALETWVRSLSKRTVTRFFELNLSLNGFVNAERFHAFLDECVCDEAIQIRQLPKTFASVSTDLKSGREVWFTEGPTLDAVRASISLPGLFPPVRHQGSWLVDGGLVNPVPVSICRALGADIVIAVNLNGDILGKHQRKKTTEEPPEDEGLLDSVSRSIRAYSDTLFPNKDPAPSLFDAIAGSINITQDRITRSRMAGDPPDIMLSPRLSHIELLEFHRGKEAIKEGENCVKRMLPEIEYRLKR</sequence>
<feature type="short sequence motif" description="DGA/G" evidence="4">
    <location>
        <begin position="159"/>
        <end position="161"/>
    </location>
</feature>
<dbReference type="SUPFAM" id="SSF52151">
    <property type="entry name" value="FabD/lysophospholipase-like"/>
    <property type="match status" value="1"/>
</dbReference>
<evidence type="ECO:0000259" key="5">
    <source>
        <dbReference type="PROSITE" id="PS51635"/>
    </source>
</evidence>
<evidence type="ECO:0000256" key="4">
    <source>
        <dbReference type="PROSITE-ProRule" id="PRU01161"/>
    </source>
</evidence>
<dbReference type="GO" id="GO:0016787">
    <property type="term" value="F:hydrolase activity"/>
    <property type="evidence" value="ECO:0007669"/>
    <property type="project" value="UniProtKB-UniRule"/>
</dbReference>
<feature type="domain" description="PNPLA" evidence="5">
    <location>
        <begin position="10"/>
        <end position="172"/>
    </location>
</feature>
<comment type="caution">
    <text evidence="4">Lacks conserved residue(s) required for the propagation of feature annotation.</text>
</comment>
<evidence type="ECO:0000313" key="7">
    <source>
        <dbReference type="Proteomes" id="UP000254771"/>
    </source>
</evidence>
<dbReference type="GO" id="GO:0016042">
    <property type="term" value="P:lipid catabolic process"/>
    <property type="evidence" value="ECO:0007669"/>
    <property type="project" value="UniProtKB-UniRule"/>
</dbReference>
<evidence type="ECO:0000256" key="1">
    <source>
        <dbReference type="ARBA" id="ARBA00022801"/>
    </source>
</evidence>
<feature type="active site" description="Proton acceptor" evidence="4">
    <location>
        <position position="159"/>
    </location>
</feature>
<dbReference type="InterPro" id="IPR050301">
    <property type="entry name" value="NTE"/>
</dbReference>
<evidence type="ECO:0000256" key="2">
    <source>
        <dbReference type="ARBA" id="ARBA00022963"/>
    </source>
</evidence>
<dbReference type="PROSITE" id="PS51635">
    <property type="entry name" value="PNPLA"/>
    <property type="match status" value="1"/>
</dbReference>
<reference evidence="6 7" key="1">
    <citation type="journal article" date="2018" name="ISME J.">
        <title>Endosymbiont genomes yield clues of tubeworm success.</title>
        <authorList>
            <person name="Li Y."/>
            <person name="Liles M.R."/>
            <person name="Halanych K.M."/>
        </authorList>
    </citation>
    <scope>NUCLEOTIDE SEQUENCE [LARGE SCALE GENOMIC DNA]</scope>
    <source>
        <strain evidence="6">A1462</strain>
    </source>
</reference>
<accession>A0A370DRK8</accession>
<dbReference type="InterPro" id="IPR016035">
    <property type="entry name" value="Acyl_Trfase/lysoPLipase"/>
</dbReference>
<feature type="short sequence motif" description="GXSXG" evidence="4">
    <location>
        <begin position="41"/>
        <end position="45"/>
    </location>
</feature>
<keyword evidence="3 4" id="KW-0443">Lipid metabolism</keyword>
<protein>
    <submittedName>
        <fullName evidence="6">Patatin</fullName>
    </submittedName>
</protein>